<comment type="subcellular location">
    <subcellularLocation>
        <location evidence="1">Cell inner membrane</location>
        <topology evidence="1">Multi-pass membrane protein</topology>
    </subcellularLocation>
</comment>
<protein>
    <submittedName>
        <fullName evidence="9">TRAP transporter, DctM subunit</fullName>
    </submittedName>
</protein>
<dbReference type="STRING" id="640948.SAMN05216238_11467"/>
<evidence type="ECO:0000313" key="10">
    <source>
        <dbReference type="Proteomes" id="UP000199474"/>
    </source>
</evidence>
<dbReference type="GO" id="GO:0022857">
    <property type="term" value="F:transmembrane transporter activity"/>
    <property type="evidence" value="ECO:0007669"/>
    <property type="project" value="TreeGrafter"/>
</dbReference>
<evidence type="ECO:0000256" key="4">
    <source>
        <dbReference type="ARBA" id="ARBA00022692"/>
    </source>
</evidence>
<feature type="transmembrane region" description="Helical" evidence="7">
    <location>
        <begin position="93"/>
        <end position="115"/>
    </location>
</feature>
<name>A0A1I2A4W9_9BACI</name>
<dbReference type="Pfam" id="PF06808">
    <property type="entry name" value="DctM"/>
    <property type="match status" value="1"/>
</dbReference>
<dbReference type="AlphaFoldDB" id="A0A1I2A4W9"/>
<accession>A0A1I2A4W9</accession>
<keyword evidence="6 7" id="KW-0472">Membrane</keyword>
<feature type="transmembrane region" description="Helical" evidence="7">
    <location>
        <begin position="270"/>
        <end position="292"/>
    </location>
</feature>
<reference evidence="10" key="1">
    <citation type="submission" date="2016-10" db="EMBL/GenBank/DDBJ databases">
        <authorList>
            <person name="Varghese N."/>
            <person name="Submissions S."/>
        </authorList>
    </citation>
    <scope>NUCLEOTIDE SEQUENCE [LARGE SCALE GENOMIC DNA]</scope>
    <source>
        <strain evidence="10">DSM 22530</strain>
    </source>
</reference>
<evidence type="ECO:0000313" key="9">
    <source>
        <dbReference type="EMBL" id="SFE38779.1"/>
    </source>
</evidence>
<evidence type="ECO:0000256" key="1">
    <source>
        <dbReference type="ARBA" id="ARBA00004429"/>
    </source>
</evidence>
<keyword evidence="4 7" id="KW-0812">Transmembrane</keyword>
<feature type="transmembrane region" description="Helical" evidence="7">
    <location>
        <begin position="240"/>
        <end position="258"/>
    </location>
</feature>
<feature type="transmembrane region" description="Helical" evidence="7">
    <location>
        <begin position="53"/>
        <end position="73"/>
    </location>
</feature>
<dbReference type="NCBIfam" id="TIGR00786">
    <property type="entry name" value="dctM"/>
    <property type="match status" value="1"/>
</dbReference>
<dbReference type="RefSeq" id="WP_090087189.1">
    <property type="nucleotide sequence ID" value="NZ_FOMR01000014.1"/>
</dbReference>
<dbReference type="GO" id="GO:0005886">
    <property type="term" value="C:plasma membrane"/>
    <property type="evidence" value="ECO:0007669"/>
    <property type="project" value="UniProtKB-SubCell"/>
</dbReference>
<sequence length="424" mass="45618">MTITILIFVLLLLIRVPIAIVLGISGIVLLIVSGNIDVVINSPQRLFSSLESYSLLAIPLFMLAGEIMNTGGITTRLITFAQKFVGHFRGGLAYVNIVANTFLASIIGSAAAQIAMMTKIMVPAMEKEGYKREFGAVTTASAGMLGPIIPPSMLFIIYGATSGSSIGDMFLAGVIPGVLISLGFILLIAYIGYKQNFPSTRKASWSERGKSFLQILPALLVPGILIWGIVSGVFTPTESAGIACVIALVVSFFFYKDISLKLLPEIMVNTAISTAIVTLLIAMGNIFGWAMTFERVPQLIAEWMTTITSNPIIFLLLVNILFLLLGMVIEGIALIIILTPIFVPILPAFDIDPIHFGVLICLNVTVGILTPPVGSGLFIATSLGNVRLENFIKALWPFVLVAVLVLLLVTFIPQLTLWIPSFSE</sequence>
<evidence type="ECO:0000256" key="2">
    <source>
        <dbReference type="ARBA" id="ARBA00022475"/>
    </source>
</evidence>
<feature type="transmembrane region" description="Helical" evidence="7">
    <location>
        <begin position="6"/>
        <end position="32"/>
    </location>
</feature>
<evidence type="ECO:0000259" key="8">
    <source>
        <dbReference type="Pfam" id="PF06808"/>
    </source>
</evidence>
<feature type="transmembrane region" description="Helical" evidence="7">
    <location>
        <begin position="354"/>
        <end position="374"/>
    </location>
</feature>
<evidence type="ECO:0000256" key="3">
    <source>
        <dbReference type="ARBA" id="ARBA00022519"/>
    </source>
</evidence>
<keyword evidence="5 7" id="KW-1133">Transmembrane helix</keyword>
<keyword evidence="10" id="KW-1185">Reference proteome</keyword>
<feature type="transmembrane region" description="Helical" evidence="7">
    <location>
        <begin position="312"/>
        <end position="342"/>
    </location>
</feature>
<dbReference type="Proteomes" id="UP000199474">
    <property type="component" value="Unassembled WGS sequence"/>
</dbReference>
<gene>
    <name evidence="9" type="ORF">SAMN05216238_11467</name>
</gene>
<evidence type="ECO:0000256" key="6">
    <source>
        <dbReference type="ARBA" id="ARBA00023136"/>
    </source>
</evidence>
<dbReference type="PANTHER" id="PTHR33362">
    <property type="entry name" value="SIALIC ACID TRAP TRANSPORTER PERMEASE PROTEIN SIAT-RELATED"/>
    <property type="match status" value="1"/>
</dbReference>
<feature type="transmembrane region" description="Helical" evidence="7">
    <location>
        <begin position="394"/>
        <end position="419"/>
    </location>
</feature>
<feature type="transmembrane region" description="Helical" evidence="7">
    <location>
        <begin position="136"/>
        <end position="158"/>
    </location>
</feature>
<dbReference type="PANTHER" id="PTHR33362:SF2">
    <property type="entry name" value="TRAP TRANSPORTER LARGE PERMEASE PROTEIN"/>
    <property type="match status" value="1"/>
</dbReference>
<dbReference type="InterPro" id="IPR010656">
    <property type="entry name" value="DctM"/>
</dbReference>
<feature type="domain" description="TRAP C4-dicarboxylate transport system permease DctM subunit" evidence="8">
    <location>
        <begin position="6"/>
        <end position="415"/>
    </location>
</feature>
<keyword evidence="2" id="KW-1003">Cell membrane</keyword>
<proteinExistence type="predicted"/>
<organism evidence="9 10">
    <name type="scientific">Lentibacillus persicus</name>
    <dbReference type="NCBI Taxonomy" id="640948"/>
    <lineage>
        <taxon>Bacteria</taxon>
        <taxon>Bacillati</taxon>
        <taxon>Bacillota</taxon>
        <taxon>Bacilli</taxon>
        <taxon>Bacillales</taxon>
        <taxon>Bacillaceae</taxon>
        <taxon>Lentibacillus</taxon>
    </lineage>
</organism>
<evidence type="ECO:0000256" key="5">
    <source>
        <dbReference type="ARBA" id="ARBA00022989"/>
    </source>
</evidence>
<feature type="transmembrane region" description="Helical" evidence="7">
    <location>
        <begin position="170"/>
        <end position="191"/>
    </location>
</feature>
<dbReference type="EMBL" id="FOMR01000014">
    <property type="protein sequence ID" value="SFE38779.1"/>
    <property type="molecule type" value="Genomic_DNA"/>
</dbReference>
<dbReference type="InterPro" id="IPR004681">
    <property type="entry name" value="TRAP_DctM"/>
</dbReference>
<keyword evidence="3" id="KW-0997">Cell inner membrane</keyword>
<evidence type="ECO:0000256" key="7">
    <source>
        <dbReference type="SAM" id="Phobius"/>
    </source>
</evidence>
<feature type="transmembrane region" description="Helical" evidence="7">
    <location>
        <begin position="212"/>
        <end position="234"/>
    </location>
</feature>
<dbReference type="PIRSF" id="PIRSF006066">
    <property type="entry name" value="HI0050"/>
    <property type="match status" value="1"/>
</dbReference>
<dbReference type="OrthoDB" id="9785600at2"/>